<accession>A0A0M0LHQ5</accession>
<evidence type="ECO:0000256" key="1">
    <source>
        <dbReference type="ARBA" id="ARBA00001974"/>
    </source>
</evidence>
<keyword evidence="4" id="KW-0274">FAD</keyword>
<dbReference type="Pfam" id="PF07992">
    <property type="entry name" value="Pyr_redox_2"/>
    <property type="match status" value="1"/>
</dbReference>
<dbReference type="Pfam" id="PF02852">
    <property type="entry name" value="Pyr_redox_dim"/>
    <property type="match status" value="1"/>
</dbReference>
<comment type="cofactor">
    <cofactor evidence="1">
        <name>FAD</name>
        <dbReference type="ChEBI" id="CHEBI:57692"/>
    </cofactor>
</comment>
<keyword evidence="5" id="KW-0560">Oxidoreductase</keyword>
<evidence type="ECO:0000259" key="7">
    <source>
        <dbReference type="Pfam" id="PF02852"/>
    </source>
</evidence>
<reference evidence="10" key="1">
    <citation type="submission" date="2015-08" db="EMBL/GenBank/DDBJ databases">
        <title>Fjat-14210 dsm16467.</title>
        <authorList>
            <person name="Liu B."/>
            <person name="Wang J."/>
            <person name="Zhu Y."/>
            <person name="Liu G."/>
            <person name="Chen Q."/>
            <person name="Chen Z."/>
            <person name="Lan J."/>
            <person name="Che J."/>
            <person name="Ge C."/>
            <person name="Shi H."/>
            <person name="Pan Z."/>
            <person name="Liu X."/>
        </authorList>
    </citation>
    <scope>NUCLEOTIDE SEQUENCE [LARGE SCALE GENOMIC DNA]</scope>
    <source>
        <strain evidence="10">DSM 16467</strain>
    </source>
</reference>
<dbReference type="InterPro" id="IPR016156">
    <property type="entry name" value="FAD/NAD-linked_Rdtase_dimer_sf"/>
</dbReference>
<evidence type="ECO:0000256" key="3">
    <source>
        <dbReference type="ARBA" id="ARBA00022630"/>
    </source>
</evidence>
<dbReference type="NCBIfam" id="NF007123">
    <property type="entry name" value="PRK09564.1"/>
    <property type="match status" value="1"/>
</dbReference>
<sequence>MKRVVIIGGVAAGMSAASKLRRLEEETEIIVFEKGEDISYGACGLPYYIAGTISSSDRLVARTKEEFEKQGINVYLRHEAVALFPEEKKIRVVNHADGLERDVNYDHLVLATGASAIQPPFYTEEASNVFTLKTLQDAIHMKAFFEKTPAKDVTIIGGGYIGMELVETMKTLGKHVRVIDVHDHVLAVYDEDIAHLVQSHLKEEHGIEFCLGEEVTSLQQQNGEVVAVETKTSTYQTDAVIVNVGIRPNTSFLKESGIECLENGAILTNQYMETNLPFIYAGGDCATSYHRLLKKPVHIALGTIANKQGRLIAENIYGKRHAFQGVLGTNIVKILDLTVAKTGLSEKEAKDANIPYGTETITANNGASYYPGTEELTIKLLFNKESHVIIGAQIVGGAGVAQRIDTLVAGIYNEMTADEMTYLDLCYAPPYAGVWDAVQVATNKIKE</sequence>
<protein>
    <recommendedName>
        <fullName evidence="11">CoA-disulfide reductase</fullName>
    </recommendedName>
</protein>
<keyword evidence="3" id="KW-0285">Flavoprotein</keyword>
<name>A0A0M0LHQ5_9BACI</name>
<dbReference type="PANTHER" id="PTHR43429:SF1">
    <property type="entry name" value="NAD(P)H SULFUR OXIDOREDUCTASE (COA-DEPENDENT)"/>
    <property type="match status" value="1"/>
</dbReference>
<comment type="caution">
    <text evidence="9">The sequence shown here is derived from an EMBL/GenBank/DDBJ whole genome shotgun (WGS) entry which is preliminary data.</text>
</comment>
<dbReference type="Gene3D" id="3.50.50.60">
    <property type="entry name" value="FAD/NAD(P)-binding domain"/>
    <property type="match status" value="2"/>
</dbReference>
<dbReference type="SUPFAM" id="SSF51905">
    <property type="entry name" value="FAD/NAD(P)-binding domain"/>
    <property type="match status" value="1"/>
</dbReference>
<dbReference type="GO" id="GO:0016491">
    <property type="term" value="F:oxidoreductase activity"/>
    <property type="evidence" value="ECO:0007669"/>
    <property type="project" value="UniProtKB-KW"/>
</dbReference>
<dbReference type="RefSeq" id="WP_053399655.1">
    <property type="nucleotide sequence ID" value="NZ_LILC01000002.1"/>
</dbReference>
<dbReference type="EMBL" id="LILC01000002">
    <property type="protein sequence ID" value="KOO50496.1"/>
    <property type="molecule type" value="Genomic_DNA"/>
</dbReference>
<dbReference type="OrthoDB" id="9802028at2"/>
<dbReference type="InterPro" id="IPR036188">
    <property type="entry name" value="FAD/NAD-bd_sf"/>
</dbReference>
<evidence type="ECO:0008006" key="11">
    <source>
        <dbReference type="Google" id="ProtNLM"/>
    </source>
</evidence>
<dbReference type="AlphaFoldDB" id="A0A0M0LHQ5"/>
<comment type="similarity">
    <text evidence="2">Belongs to the class-III pyridine nucleotide-disulfide oxidoreductase family.</text>
</comment>
<dbReference type="STRING" id="284581.AMD01_01715"/>
<dbReference type="InterPro" id="IPR023753">
    <property type="entry name" value="FAD/NAD-binding_dom"/>
</dbReference>
<evidence type="ECO:0000313" key="9">
    <source>
        <dbReference type="EMBL" id="KOO50496.1"/>
    </source>
</evidence>
<feature type="domain" description="FAD/NAD(P)-binding" evidence="8">
    <location>
        <begin position="3"/>
        <end position="296"/>
    </location>
</feature>
<evidence type="ECO:0000256" key="2">
    <source>
        <dbReference type="ARBA" id="ARBA00009130"/>
    </source>
</evidence>
<organism evidence="9 10">
    <name type="scientific">Priestia koreensis</name>
    <dbReference type="NCBI Taxonomy" id="284581"/>
    <lineage>
        <taxon>Bacteria</taxon>
        <taxon>Bacillati</taxon>
        <taxon>Bacillota</taxon>
        <taxon>Bacilli</taxon>
        <taxon>Bacillales</taxon>
        <taxon>Bacillaceae</taxon>
        <taxon>Priestia</taxon>
    </lineage>
</organism>
<dbReference type="PANTHER" id="PTHR43429">
    <property type="entry name" value="PYRIDINE NUCLEOTIDE-DISULFIDE OXIDOREDUCTASE DOMAIN-CONTAINING"/>
    <property type="match status" value="1"/>
</dbReference>
<dbReference type="Proteomes" id="UP000037558">
    <property type="component" value="Unassembled WGS sequence"/>
</dbReference>
<evidence type="ECO:0000313" key="10">
    <source>
        <dbReference type="Proteomes" id="UP000037558"/>
    </source>
</evidence>
<gene>
    <name evidence="9" type="ORF">AMD01_01715</name>
</gene>
<proteinExistence type="inferred from homology"/>
<dbReference type="PRINTS" id="PR00368">
    <property type="entry name" value="FADPNR"/>
</dbReference>
<evidence type="ECO:0000259" key="8">
    <source>
        <dbReference type="Pfam" id="PF07992"/>
    </source>
</evidence>
<evidence type="ECO:0000256" key="4">
    <source>
        <dbReference type="ARBA" id="ARBA00022827"/>
    </source>
</evidence>
<dbReference type="PRINTS" id="PR00411">
    <property type="entry name" value="PNDRDTASEI"/>
</dbReference>
<dbReference type="InterPro" id="IPR050260">
    <property type="entry name" value="FAD-bd_OxRdtase"/>
</dbReference>
<keyword evidence="10" id="KW-1185">Reference proteome</keyword>
<keyword evidence="6" id="KW-0676">Redox-active center</keyword>
<dbReference type="SUPFAM" id="SSF55424">
    <property type="entry name" value="FAD/NAD-linked reductases, dimerisation (C-terminal) domain"/>
    <property type="match status" value="1"/>
</dbReference>
<evidence type="ECO:0000256" key="5">
    <source>
        <dbReference type="ARBA" id="ARBA00023002"/>
    </source>
</evidence>
<evidence type="ECO:0000256" key="6">
    <source>
        <dbReference type="ARBA" id="ARBA00023284"/>
    </source>
</evidence>
<feature type="domain" description="Pyridine nucleotide-disulphide oxidoreductase dimerisation" evidence="7">
    <location>
        <begin position="332"/>
        <end position="433"/>
    </location>
</feature>
<dbReference type="InterPro" id="IPR004099">
    <property type="entry name" value="Pyr_nucl-diS_OxRdtase_dimer"/>
</dbReference>
<dbReference type="PATRIC" id="fig|284581.3.peg.601"/>